<evidence type="ECO:0008006" key="3">
    <source>
        <dbReference type="Google" id="ProtNLM"/>
    </source>
</evidence>
<sequence>MSIFGIFLFFMLLLIILLILIDSAKNGITPTPSTGKERIAAIKLATPLDPNSIADLGAGFGTMAFSLAKEFPKAKVVAYETASVPCVILFIRKMVQPRSNLTIKRANFMNEDLSKYDLLYTYLYPKAMERLQEKLIQPKTTLISNAFAMPKWKPAFIWPVESKTSYSSIYLYRRNSS</sequence>
<accession>A0ABW2EL53</accession>
<dbReference type="Gene3D" id="3.40.50.150">
    <property type="entry name" value="Vaccinia Virus protein VP39"/>
    <property type="match status" value="1"/>
</dbReference>
<dbReference type="EMBL" id="JBHSZV010000020">
    <property type="protein sequence ID" value="MFC7061942.1"/>
    <property type="molecule type" value="Genomic_DNA"/>
</dbReference>
<evidence type="ECO:0000313" key="2">
    <source>
        <dbReference type="Proteomes" id="UP001596410"/>
    </source>
</evidence>
<keyword evidence="2" id="KW-1185">Reference proteome</keyword>
<dbReference type="Proteomes" id="UP001596410">
    <property type="component" value="Unassembled WGS sequence"/>
</dbReference>
<name>A0ABW2EL53_9BACI</name>
<dbReference type="InterPro" id="IPR029063">
    <property type="entry name" value="SAM-dependent_MTases_sf"/>
</dbReference>
<dbReference type="RefSeq" id="WP_204709797.1">
    <property type="nucleotide sequence ID" value="NZ_JBHSZV010000020.1"/>
</dbReference>
<reference evidence="2" key="1">
    <citation type="journal article" date="2019" name="Int. J. Syst. Evol. Microbiol.">
        <title>The Global Catalogue of Microorganisms (GCM) 10K type strain sequencing project: providing services to taxonomists for standard genome sequencing and annotation.</title>
        <authorList>
            <consortium name="The Broad Institute Genomics Platform"/>
            <consortium name="The Broad Institute Genome Sequencing Center for Infectious Disease"/>
            <person name="Wu L."/>
            <person name="Ma J."/>
        </authorList>
    </citation>
    <scope>NUCLEOTIDE SEQUENCE [LARGE SCALE GENOMIC DNA]</scope>
    <source>
        <strain evidence="2">CGMCC 4.1621</strain>
    </source>
</reference>
<evidence type="ECO:0000313" key="1">
    <source>
        <dbReference type="EMBL" id="MFC7061942.1"/>
    </source>
</evidence>
<proteinExistence type="predicted"/>
<protein>
    <recommendedName>
        <fullName evidence="3">Methyltransferase small domain-containing protein</fullName>
    </recommendedName>
</protein>
<dbReference type="SUPFAM" id="SSF53335">
    <property type="entry name" value="S-adenosyl-L-methionine-dependent methyltransferases"/>
    <property type="match status" value="1"/>
</dbReference>
<gene>
    <name evidence="1" type="ORF">ACFQIC_08730</name>
</gene>
<comment type="caution">
    <text evidence="1">The sequence shown here is derived from an EMBL/GenBank/DDBJ whole genome shotgun (WGS) entry which is preliminary data.</text>
</comment>
<organism evidence="1 2">
    <name type="scientific">Halobacillus seohaensis</name>
    <dbReference type="NCBI Taxonomy" id="447421"/>
    <lineage>
        <taxon>Bacteria</taxon>
        <taxon>Bacillati</taxon>
        <taxon>Bacillota</taxon>
        <taxon>Bacilli</taxon>
        <taxon>Bacillales</taxon>
        <taxon>Bacillaceae</taxon>
        <taxon>Halobacillus</taxon>
    </lineage>
</organism>